<dbReference type="PROSITE" id="PS50878">
    <property type="entry name" value="RT_POL"/>
    <property type="match status" value="1"/>
</dbReference>
<dbReference type="Pfam" id="PF00078">
    <property type="entry name" value="RVT_1"/>
    <property type="match status" value="1"/>
</dbReference>
<evidence type="ECO:0000313" key="3">
    <source>
        <dbReference type="Proteomes" id="UP000018467"/>
    </source>
</evidence>
<reference evidence="2" key="3">
    <citation type="submission" date="2025-08" db="UniProtKB">
        <authorList>
            <consortium name="Ensembl"/>
        </authorList>
    </citation>
    <scope>IDENTIFICATION</scope>
</reference>
<protein>
    <recommendedName>
        <fullName evidence="1">Reverse transcriptase domain-containing protein</fullName>
    </recommendedName>
</protein>
<accession>A0A3B1JMG1</accession>
<organism evidence="2 3">
    <name type="scientific">Astyanax mexicanus</name>
    <name type="common">Blind cave fish</name>
    <name type="synonym">Astyanax fasciatus mexicanus</name>
    <dbReference type="NCBI Taxonomy" id="7994"/>
    <lineage>
        <taxon>Eukaryota</taxon>
        <taxon>Metazoa</taxon>
        <taxon>Chordata</taxon>
        <taxon>Craniata</taxon>
        <taxon>Vertebrata</taxon>
        <taxon>Euteleostomi</taxon>
        <taxon>Actinopterygii</taxon>
        <taxon>Neopterygii</taxon>
        <taxon>Teleostei</taxon>
        <taxon>Ostariophysi</taxon>
        <taxon>Characiformes</taxon>
        <taxon>Characoidei</taxon>
        <taxon>Acestrorhamphidae</taxon>
        <taxon>Acestrorhamphinae</taxon>
        <taxon>Astyanax</taxon>
    </lineage>
</organism>
<dbReference type="Proteomes" id="UP000018467">
    <property type="component" value="Unassembled WGS sequence"/>
</dbReference>
<dbReference type="CDD" id="cd01650">
    <property type="entry name" value="RT_nLTR_like"/>
    <property type="match status" value="1"/>
</dbReference>
<reference evidence="3" key="2">
    <citation type="journal article" date="2014" name="Nat. Commun.">
        <title>The cavefish genome reveals candidate genes for eye loss.</title>
        <authorList>
            <person name="McGaugh S.E."/>
            <person name="Gross J.B."/>
            <person name="Aken B."/>
            <person name="Blin M."/>
            <person name="Borowsky R."/>
            <person name="Chalopin D."/>
            <person name="Hinaux H."/>
            <person name="Jeffery W.R."/>
            <person name="Keene A."/>
            <person name="Ma L."/>
            <person name="Minx P."/>
            <person name="Murphy D."/>
            <person name="O'Quin K.E."/>
            <person name="Retaux S."/>
            <person name="Rohner N."/>
            <person name="Searle S.M."/>
            <person name="Stahl B.A."/>
            <person name="Tabin C."/>
            <person name="Volff J.N."/>
            <person name="Yoshizawa M."/>
            <person name="Warren W.C."/>
        </authorList>
    </citation>
    <scope>NUCLEOTIDE SEQUENCE [LARGE SCALE GENOMIC DNA]</scope>
    <source>
        <strain evidence="3">female</strain>
    </source>
</reference>
<reference evidence="3" key="1">
    <citation type="submission" date="2013-03" db="EMBL/GenBank/DDBJ databases">
        <authorList>
            <person name="Jeffery W."/>
            <person name="Warren W."/>
            <person name="Wilson R.K."/>
        </authorList>
    </citation>
    <scope>NUCLEOTIDE SEQUENCE</scope>
    <source>
        <strain evidence="3">female</strain>
    </source>
</reference>
<dbReference type="AlphaFoldDB" id="A0A3B1JMG1"/>
<evidence type="ECO:0000259" key="1">
    <source>
        <dbReference type="PROSITE" id="PS50878"/>
    </source>
</evidence>
<dbReference type="PANTHER" id="PTHR33332">
    <property type="entry name" value="REVERSE TRANSCRIPTASE DOMAIN-CONTAINING PROTEIN"/>
    <property type="match status" value="1"/>
</dbReference>
<dbReference type="InParanoid" id="A0A3B1JMG1"/>
<name>A0A3B1JMG1_ASTMX</name>
<dbReference type="GeneTree" id="ENSGT01150000286909"/>
<proteinExistence type="predicted"/>
<dbReference type="SUPFAM" id="SSF56672">
    <property type="entry name" value="DNA/RNA polymerases"/>
    <property type="match status" value="1"/>
</dbReference>
<dbReference type="Ensembl" id="ENSAMXT00000055180.1">
    <property type="protein sequence ID" value="ENSAMXP00000042519.1"/>
    <property type="gene ID" value="ENSAMXG00000038571.1"/>
</dbReference>
<feature type="domain" description="Reverse transcriptase" evidence="1">
    <location>
        <begin position="43"/>
        <end position="295"/>
    </location>
</feature>
<dbReference type="InterPro" id="IPR000477">
    <property type="entry name" value="RT_dom"/>
</dbReference>
<sequence>MSELRDLVLSTKPTTTPLDVMPPQLIKATFDILGPFVLDIINTSLATGMVPAVFKHAVVSTLLKKQNLDATIVSSYRRISKLPFLAKLLEKVVYSQLLPFLNHNSVFETFQSGFKAMHSTESALLKVTNDLLLTVDSGKGAILMLLDLKKQWVGLQGVALKWFKSYLEDWTFSVNLANCYSSSADVRCGVPQGSILGPILFSLYMLLLGQIIRKHNVNFHFYADDIQLYLPIRPNDNGSFMSLKNCLEDFKTWMAVNFLHLNESKTELIIFGTSHLCNNVSNNLDHMSSYVKSSVRNLDVVFDTDLRFAKQINSVVKSSFFQLRNIAKLKPFLSFSDLEKVIHAFISSQIDYCNSLYIGINQSLLHHLQLVQNAACRLLTRTKKREHITPVLASLHWLPVEYRIQFKVL</sequence>
<reference evidence="2" key="4">
    <citation type="submission" date="2025-09" db="UniProtKB">
        <authorList>
            <consortium name="Ensembl"/>
        </authorList>
    </citation>
    <scope>IDENTIFICATION</scope>
</reference>
<keyword evidence="3" id="KW-1185">Reference proteome</keyword>
<dbReference type="InterPro" id="IPR043502">
    <property type="entry name" value="DNA/RNA_pol_sf"/>
</dbReference>
<evidence type="ECO:0000313" key="2">
    <source>
        <dbReference type="Ensembl" id="ENSAMXP00000042519.1"/>
    </source>
</evidence>